<protein>
    <submittedName>
        <fullName evidence="2">Uncharacterized protein</fullName>
    </submittedName>
</protein>
<feature type="compositionally biased region" description="Polar residues" evidence="1">
    <location>
        <begin position="1"/>
        <end position="16"/>
    </location>
</feature>
<reference evidence="2 3" key="1">
    <citation type="submission" date="2020-02" db="EMBL/GenBank/DDBJ databases">
        <authorList>
            <person name="Ma Q."/>
            <person name="Huang Y."/>
            <person name="Song X."/>
            <person name="Pei D."/>
        </authorList>
    </citation>
    <scope>NUCLEOTIDE SEQUENCE [LARGE SCALE GENOMIC DNA]</scope>
    <source>
        <strain evidence="2">Sxm20200214</strain>
        <tissue evidence="2">Leaf</tissue>
    </source>
</reference>
<keyword evidence="3" id="KW-1185">Reference proteome</keyword>
<feature type="region of interest" description="Disordered" evidence="1">
    <location>
        <begin position="1"/>
        <end position="26"/>
    </location>
</feature>
<organism evidence="2 3">
    <name type="scientific">Brassica carinata</name>
    <name type="common">Ethiopian mustard</name>
    <name type="synonym">Abyssinian cabbage</name>
    <dbReference type="NCBI Taxonomy" id="52824"/>
    <lineage>
        <taxon>Eukaryota</taxon>
        <taxon>Viridiplantae</taxon>
        <taxon>Streptophyta</taxon>
        <taxon>Embryophyta</taxon>
        <taxon>Tracheophyta</taxon>
        <taxon>Spermatophyta</taxon>
        <taxon>Magnoliopsida</taxon>
        <taxon>eudicotyledons</taxon>
        <taxon>Gunneridae</taxon>
        <taxon>Pentapetalae</taxon>
        <taxon>rosids</taxon>
        <taxon>malvids</taxon>
        <taxon>Brassicales</taxon>
        <taxon>Brassicaceae</taxon>
        <taxon>Brassiceae</taxon>
        <taxon>Brassica</taxon>
    </lineage>
</organism>
<sequence length="65" mass="7572">MGSEKFVSNYNTNDTGDASDYDDYTNADPTSYFRNISLRYFAVEPLRMFTEHARFKELCSENDNP</sequence>
<proteinExistence type="predicted"/>
<dbReference type="EMBL" id="JAAMPC010000008">
    <property type="protein sequence ID" value="KAG2299346.1"/>
    <property type="molecule type" value="Genomic_DNA"/>
</dbReference>
<evidence type="ECO:0000256" key="1">
    <source>
        <dbReference type="SAM" id="MobiDB-lite"/>
    </source>
</evidence>
<dbReference type="Proteomes" id="UP000886595">
    <property type="component" value="Unassembled WGS sequence"/>
</dbReference>
<gene>
    <name evidence="2" type="ORF">Bca52824_035818</name>
</gene>
<dbReference type="AlphaFoldDB" id="A0A8X7V4F2"/>
<evidence type="ECO:0000313" key="2">
    <source>
        <dbReference type="EMBL" id="KAG2299346.1"/>
    </source>
</evidence>
<evidence type="ECO:0000313" key="3">
    <source>
        <dbReference type="Proteomes" id="UP000886595"/>
    </source>
</evidence>
<name>A0A8X7V4F2_BRACI</name>
<accession>A0A8X7V4F2</accession>
<comment type="caution">
    <text evidence="2">The sequence shown here is derived from an EMBL/GenBank/DDBJ whole genome shotgun (WGS) entry which is preliminary data.</text>
</comment>